<name>A0A841HMM2_9GAMM</name>
<dbReference type="RefSeq" id="WP_184332610.1">
    <property type="nucleotide sequence ID" value="NZ_JACHHZ010000003.1"/>
</dbReference>
<dbReference type="Gene3D" id="3.50.50.60">
    <property type="entry name" value="FAD/NAD(P)-binding domain"/>
    <property type="match status" value="1"/>
</dbReference>
<dbReference type="AlphaFoldDB" id="A0A841HMM2"/>
<evidence type="ECO:0000313" key="1">
    <source>
        <dbReference type="EMBL" id="MBB6093854.1"/>
    </source>
</evidence>
<dbReference type="SUPFAM" id="SSF51905">
    <property type="entry name" value="FAD/NAD(P)-binding domain"/>
    <property type="match status" value="1"/>
</dbReference>
<dbReference type="EMBL" id="JACHHZ010000003">
    <property type="protein sequence ID" value="MBB6093854.1"/>
    <property type="molecule type" value="Genomic_DNA"/>
</dbReference>
<keyword evidence="2" id="KW-1185">Reference proteome</keyword>
<dbReference type="InterPro" id="IPR036188">
    <property type="entry name" value="FAD/NAD-bd_sf"/>
</dbReference>
<reference evidence="1 2" key="1">
    <citation type="submission" date="2020-08" db="EMBL/GenBank/DDBJ databases">
        <title>Genomic Encyclopedia of Type Strains, Phase IV (KMG-IV): sequencing the most valuable type-strain genomes for metagenomic binning, comparative biology and taxonomic classification.</title>
        <authorList>
            <person name="Goeker M."/>
        </authorList>
    </citation>
    <scope>NUCLEOTIDE SEQUENCE [LARGE SCALE GENOMIC DNA]</scope>
    <source>
        <strain evidence="1 2">DSM 26723</strain>
    </source>
</reference>
<protein>
    <submittedName>
        <fullName evidence="1">2-polyprenyl-6-methoxyphenol hydroxylase-like FAD-dependent oxidoreductase</fullName>
    </submittedName>
</protein>
<dbReference type="PANTHER" id="PTHR43422:SF3">
    <property type="entry name" value="THIAMINE THIAZOLE SYNTHASE"/>
    <property type="match status" value="1"/>
</dbReference>
<sequence length="502" mass="55519">MNSSERGDQDRIDTLCPNRAIVMGASMAGLLAARVLSERFDEVLLIERDALPDWPALRKGTPHAGHAHGLLVRGREVLEELFPGFTESLQRRGGFVGDMQRNLAFLAGGRRFASGIGGRVGVCASRPVIEDEVRRRVKALPNVRLCDRIDVVEPVFDTARQAVAGVRVRVRRSKAPDAEAAVVHLDPAHGMRVPDDAETWLADLVIDATGRGSRTPRWLEKWGFASATEERICVNVQYATAYYERKDDEGDLAGAISSATPDHPWPGVLLAQEPVDTVSSPKRWVVTLAGYAADRPPEDALGMHHRAIVTGADEIIRVTQRARMLGGVTRFGFPHSQRRLYEKLDHFPAGYLVVGDAIASFNPIYGQGMTVAACEALELRQALRKSRTNLHRRFFAACARVIDTPWRIAAGSDLAIPGVFGDEAFSTRIVNRYLHRLFHAAQYDSTVALAFVRVVQMIASPVSLFQPATMLRVLWQNLSRPPARTSRYDQKASSHDRERQAA</sequence>
<gene>
    <name evidence="1" type="ORF">HNQ60_002735</name>
</gene>
<accession>A0A841HMM2</accession>
<dbReference type="PANTHER" id="PTHR43422">
    <property type="entry name" value="THIAMINE THIAZOLE SYNTHASE"/>
    <property type="match status" value="1"/>
</dbReference>
<proteinExistence type="predicted"/>
<comment type="caution">
    <text evidence="1">The sequence shown here is derived from an EMBL/GenBank/DDBJ whole genome shotgun (WGS) entry which is preliminary data.</text>
</comment>
<organism evidence="1 2">
    <name type="scientific">Povalibacter uvarum</name>
    <dbReference type="NCBI Taxonomy" id="732238"/>
    <lineage>
        <taxon>Bacteria</taxon>
        <taxon>Pseudomonadati</taxon>
        <taxon>Pseudomonadota</taxon>
        <taxon>Gammaproteobacteria</taxon>
        <taxon>Steroidobacterales</taxon>
        <taxon>Steroidobacteraceae</taxon>
        <taxon>Povalibacter</taxon>
    </lineage>
</organism>
<dbReference type="Proteomes" id="UP000588068">
    <property type="component" value="Unassembled WGS sequence"/>
</dbReference>
<evidence type="ECO:0000313" key="2">
    <source>
        <dbReference type="Proteomes" id="UP000588068"/>
    </source>
</evidence>